<dbReference type="OrthoDB" id="2270193at2759"/>
<feature type="compositionally biased region" description="Polar residues" evidence="3">
    <location>
        <begin position="39"/>
        <end position="55"/>
    </location>
</feature>
<dbReference type="PANTHER" id="PTHR14140:SF27">
    <property type="entry name" value="OS04G0289800 PROTEIN"/>
    <property type="match status" value="1"/>
</dbReference>
<dbReference type="AlphaFoldDB" id="A0A6A6ABE5"/>
<dbReference type="SUPFAM" id="SSF88697">
    <property type="entry name" value="PUA domain-like"/>
    <property type="match status" value="1"/>
</dbReference>
<feature type="compositionally biased region" description="Basic and acidic residues" evidence="3">
    <location>
        <begin position="23"/>
        <end position="38"/>
    </location>
</feature>
<evidence type="ECO:0000256" key="3">
    <source>
        <dbReference type="SAM" id="MobiDB-lite"/>
    </source>
</evidence>
<dbReference type="Pfam" id="PF02182">
    <property type="entry name" value="SAD_SRA"/>
    <property type="match status" value="1"/>
</dbReference>
<feature type="domain" description="YDG" evidence="4">
    <location>
        <begin position="245"/>
        <end position="378"/>
    </location>
</feature>
<dbReference type="RefSeq" id="XP_033522587.1">
    <property type="nucleotide sequence ID" value="XM_033663908.1"/>
</dbReference>
<accession>A0A6A6ABE5</accession>
<name>A0A6A6ABE5_9PLEO</name>
<dbReference type="GeneID" id="54404340"/>
<dbReference type="InterPro" id="IPR045134">
    <property type="entry name" value="UHRF1/2-like"/>
</dbReference>
<dbReference type="EMBL" id="ML977509">
    <property type="protein sequence ID" value="KAF2128198.1"/>
    <property type="molecule type" value="Genomic_DNA"/>
</dbReference>
<evidence type="ECO:0000259" key="4">
    <source>
        <dbReference type="PROSITE" id="PS51015"/>
    </source>
</evidence>
<evidence type="ECO:0000256" key="2">
    <source>
        <dbReference type="PROSITE-ProRule" id="PRU00358"/>
    </source>
</evidence>
<dbReference type="Gene3D" id="2.30.280.10">
    <property type="entry name" value="SRA-YDG"/>
    <property type="match status" value="1"/>
</dbReference>
<dbReference type="InterPro" id="IPR036987">
    <property type="entry name" value="SRA-YDG_sf"/>
</dbReference>
<protein>
    <recommendedName>
        <fullName evidence="4">YDG domain-containing protein</fullName>
    </recommendedName>
</protein>
<comment type="subcellular location">
    <subcellularLocation>
        <location evidence="2">Nucleus</location>
    </subcellularLocation>
</comment>
<gene>
    <name evidence="5" type="ORF">P153DRAFT_293707</name>
</gene>
<proteinExistence type="predicted"/>
<organism evidence="5 6">
    <name type="scientific">Dothidotthia symphoricarpi CBS 119687</name>
    <dbReference type="NCBI Taxonomy" id="1392245"/>
    <lineage>
        <taxon>Eukaryota</taxon>
        <taxon>Fungi</taxon>
        <taxon>Dikarya</taxon>
        <taxon>Ascomycota</taxon>
        <taxon>Pezizomycotina</taxon>
        <taxon>Dothideomycetes</taxon>
        <taxon>Pleosporomycetidae</taxon>
        <taxon>Pleosporales</taxon>
        <taxon>Dothidotthiaceae</taxon>
        <taxon>Dothidotthia</taxon>
    </lineage>
</organism>
<evidence type="ECO:0000256" key="1">
    <source>
        <dbReference type="ARBA" id="ARBA00023242"/>
    </source>
</evidence>
<dbReference type="Proteomes" id="UP000799771">
    <property type="component" value="Unassembled WGS sequence"/>
</dbReference>
<dbReference type="GO" id="GO:0005634">
    <property type="term" value="C:nucleus"/>
    <property type="evidence" value="ECO:0007669"/>
    <property type="project" value="UniProtKB-SubCell"/>
</dbReference>
<evidence type="ECO:0000313" key="6">
    <source>
        <dbReference type="Proteomes" id="UP000799771"/>
    </source>
</evidence>
<dbReference type="PROSITE" id="PS51015">
    <property type="entry name" value="YDG"/>
    <property type="match status" value="1"/>
</dbReference>
<dbReference type="GO" id="GO:0044027">
    <property type="term" value="P:negative regulation of gene expression via chromosomal CpG island methylation"/>
    <property type="evidence" value="ECO:0007669"/>
    <property type="project" value="TreeGrafter"/>
</dbReference>
<keyword evidence="1 2" id="KW-0539">Nucleus</keyword>
<dbReference type="SMART" id="SM00466">
    <property type="entry name" value="SRA"/>
    <property type="match status" value="1"/>
</dbReference>
<reference evidence="5" key="1">
    <citation type="journal article" date="2020" name="Stud. Mycol.">
        <title>101 Dothideomycetes genomes: a test case for predicting lifestyles and emergence of pathogens.</title>
        <authorList>
            <person name="Haridas S."/>
            <person name="Albert R."/>
            <person name="Binder M."/>
            <person name="Bloem J."/>
            <person name="Labutti K."/>
            <person name="Salamov A."/>
            <person name="Andreopoulos B."/>
            <person name="Baker S."/>
            <person name="Barry K."/>
            <person name="Bills G."/>
            <person name="Bluhm B."/>
            <person name="Cannon C."/>
            <person name="Castanera R."/>
            <person name="Culley D."/>
            <person name="Daum C."/>
            <person name="Ezra D."/>
            <person name="Gonzalez J."/>
            <person name="Henrissat B."/>
            <person name="Kuo A."/>
            <person name="Liang C."/>
            <person name="Lipzen A."/>
            <person name="Lutzoni F."/>
            <person name="Magnuson J."/>
            <person name="Mondo S."/>
            <person name="Nolan M."/>
            <person name="Ohm R."/>
            <person name="Pangilinan J."/>
            <person name="Park H.-J."/>
            <person name="Ramirez L."/>
            <person name="Alfaro M."/>
            <person name="Sun H."/>
            <person name="Tritt A."/>
            <person name="Yoshinaga Y."/>
            <person name="Zwiers L.-H."/>
            <person name="Turgeon B."/>
            <person name="Goodwin S."/>
            <person name="Spatafora J."/>
            <person name="Crous P."/>
            <person name="Grigoriev I."/>
        </authorList>
    </citation>
    <scope>NUCLEOTIDE SEQUENCE</scope>
    <source>
        <strain evidence="5">CBS 119687</strain>
    </source>
</reference>
<dbReference type="PANTHER" id="PTHR14140">
    <property type="entry name" value="E3 UBIQUITIN-PROTEIN LIGASE UHRF-RELATED"/>
    <property type="match status" value="1"/>
</dbReference>
<feature type="region of interest" description="Disordered" evidence="3">
    <location>
        <begin position="1"/>
        <end position="57"/>
    </location>
</feature>
<dbReference type="GO" id="GO:0016567">
    <property type="term" value="P:protein ubiquitination"/>
    <property type="evidence" value="ECO:0007669"/>
    <property type="project" value="TreeGrafter"/>
</dbReference>
<dbReference type="InterPro" id="IPR015947">
    <property type="entry name" value="PUA-like_sf"/>
</dbReference>
<keyword evidence="6" id="KW-1185">Reference proteome</keyword>
<dbReference type="InterPro" id="IPR003105">
    <property type="entry name" value="SRA_YDG"/>
</dbReference>
<evidence type="ECO:0000313" key="5">
    <source>
        <dbReference type="EMBL" id="KAF2128198.1"/>
    </source>
</evidence>
<dbReference type="GO" id="GO:0061630">
    <property type="term" value="F:ubiquitin protein ligase activity"/>
    <property type="evidence" value="ECO:0007669"/>
    <property type="project" value="TreeGrafter"/>
</dbReference>
<sequence>MQQPRDTIQPRRSPNKAQVQTNNERRDKKEKHRREVQIQKENGNSRAQSPTTQQPLVAAESSAAGAVREAASTPHQTFLLPETVVYKYQAQPLPKWYLALNIKKNAEMKRIAKNRPQALSALDALKKCIGRCEQAQRNNPAQIHNLYEELRDYVHKAEIKLHVTGPIVRTAMILHPTGLPCIFAEESAFPSDLKSDSYQLYCRWLREDFDQNILRGIVQVKSKERNADRLDQAYKKKFPTTAKYYGGEGLVLGQWWPTQLCTVRDGAHGAAQGGISGETDKGAYSIVLSGGGYHDQDDGDVIEYSGTDGKDFKATDATLHMVKSAELGNQIRVIRSSQLVKKNKYRPEVGLRYDGLYVIKSFKVTDREKQTYRFHLERCPGQDPIRCEDNSSRRPTPYEEEEFRNLKLKDW</sequence>
<feature type="compositionally biased region" description="Polar residues" evidence="3">
    <location>
        <begin position="1"/>
        <end position="22"/>
    </location>
</feature>